<comment type="similarity">
    <text evidence="2">Belongs to the cystatin family.</text>
</comment>
<accession>A0A8C9RRN4</accession>
<evidence type="ECO:0000256" key="7">
    <source>
        <dbReference type="ARBA" id="ARBA00040677"/>
    </source>
</evidence>
<evidence type="ECO:0000256" key="2">
    <source>
        <dbReference type="ARBA" id="ARBA00009403"/>
    </source>
</evidence>
<dbReference type="KEGG" id="sfm:108923721"/>
<reference evidence="10" key="3">
    <citation type="submission" date="2025-09" db="UniProtKB">
        <authorList>
            <consortium name="Ensembl"/>
        </authorList>
    </citation>
    <scope>IDENTIFICATION</scope>
</reference>
<dbReference type="RefSeq" id="XP_018590185.2">
    <property type="nucleotide sequence ID" value="XM_018734669.2"/>
</dbReference>
<keyword evidence="3" id="KW-0963">Cytoplasm</keyword>
<evidence type="ECO:0000256" key="6">
    <source>
        <dbReference type="ARBA" id="ARBA00022859"/>
    </source>
</evidence>
<dbReference type="PROSITE" id="PS00287">
    <property type="entry name" value="CYSTATIN"/>
    <property type="match status" value="1"/>
</dbReference>
<gene>
    <name evidence="10" type="primary">LOC108923721</name>
</gene>
<keyword evidence="4" id="KW-0646">Protease inhibitor</keyword>
<comment type="subcellular location">
    <subcellularLocation>
        <location evidence="1">Cytoplasm</location>
    </subcellularLocation>
</comment>
<dbReference type="GO" id="GO:0071220">
    <property type="term" value="P:cellular response to bacterial lipoprotein"/>
    <property type="evidence" value="ECO:0007669"/>
    <property type="project" value="UniProtKB-ARBA"/>
</dbReference>
<reference evidence="10" key="2">
    <citation type="submission" date="2025-08" db="UniProtKB">
        <authorList>
            <consortium name="Ensembl"/>
        </authorList>
    </citation>
    <scope>IDENTIFICATION</scope>
</reference>
<dbReference type="FunFam" id="3.10.450.10:FF:000001">
    <property type="entry name" value="Cystatin-A"/>
    <property type="match status" value="1"/>
</dbReference>
<dbReference type="AlphaFoldDB" id="A0A8C9RRN4"/>
<evidence type="ECO:0000256" key="1">
    <source>
        <dbReference type="ARBA" id="ARBA00004496"/>
    </source>
</evidence>
<dbReference type="InterPro" id="IPR000010">
    <property type="entry name" value="Cystatin_dom"/>
</dbReference>
<name>A0A8C9RRN4_SCLFO</name>
<dbReference type="GeneID" id="108923721"/>
<dbReference type="PANTHER" id="PTHR11414">
    <property type="entry name" value="CYSTATIN FAMILY MEMBER"/>
    <property type="match status" value="1"/>
</dbReference>
<evidence type="ECO:0000256" key="4">
    <source>
        <dbReference type="ARBA" id="ARBA00022690"/>
    </source>
</evidence>
<evidence type="ECO:0000259" key="9">
    <source>
        <dbReference type="SMART" id="SM00043"/>
    </source>
</evidence>
<dbReference type="Ensembl" id="ENSSFOT00015021464.2">
    <property type="protein sequence ID" value="ENSSFOP00015021229.2"/>
    <property type="gene ID" value="ENSSFOG00015013664.2"/>
</dbReference>
<evidence type="ECO:0000256" key="3">
    <source>
        <dbReference type="ARBA" id="ARBA00022490"/>
    </source>
</evidence>
<dbReference type="SUPFAM" id="SSF54403">
    <property type="entry name" value="Cystatin/monellin"/>
    <property type="match status" value="1"/>
</dbReference>
<keyword evidence="5" id="KW-0789">Thiol protease inhibitor</keyword>
<dbReference type="GeneTree" id="ENSGT00940000154826"/>
<dbReference type="GO" id="GO:0005829">
    <property type="term" value="C:cytosol"/>
    <property type="evidence" value="ECO:0007669"/>
    <property type="project" value="TreeGrafter"/>
</dbReference>
<dbReference type="PANTHER" id="PTHR11414:SF21">
    <property type="entry name" value="CYSTATIN 14A, TANDEM DUPLICATE 1-RELATED"/>
    <property type="match status" value="1"/>
</dbReference>
<proteinExistence type="inferred from homology"/>
<dbReference type="OrthoDB" id="2429551at2759"/>
<dbReference type="GO" id="GO:0004869">
    <property type="term" value="F:cysteine-type endopeptidase inhibitor activity"/>
    <property type="evidence" value="ECO:0007669"/>
    <property type="project" value="UniProtKB-KW"/>
</dbReference>
<dbReference type="Proteomes" id="UP000694397">
    <property type="component" value="Chromosome 3"/>
</dbReference>
<dbReference type="Pfam" id="PF00031">
    <property type="entry name" value="Cystatin"/>
    <property type="match status" value="1"/>
</dbReference>
<protein>
    <recommendedName>
        <fullName evidence="7">Cystatin-B</fullName>
    </recommendedName>
    <alternativeName>
        <fullName evidence="8">Stefin-B</fullName>
    </alternativeName>
</protein>
<keyword evidence="11" id="KW-1185">Reference proteome</keyword>
<dbReference type="CDD" id="cd00042">
    <property type="entry name" value="CY"/>
    <property type="match status" value="1"/>
</dbReference>
<dbReference type="Gene3D" id="3.10.450.10">
    <property type="match status" value="1"/>
</dbReference>
<reference evidence="10 11" key="1">
    <citation type="submission" date="2019-04" db="EMBL/GenBank/DDBJ databases">
        <authorList>
            <consortium name="Wellcome Sanger Institute Data Sharing"/>
        </authorList>
    </citation>
    <scope>NUCLEOTIDE SEQUENCE [LARGE SCALE GENOMIC DNA]</scope>
</reference>
<evidence type="ECO:0000256" key="5">
    <source>
        <dbReference type="ARBA" id="ARBA00022704"/>
    </source>
</evidence>
<evidence type="ECO:0000256" key="8">
    <source>
        <dbReference type="ARBA" id="ARBA00041437"/>
    </source>
</evidence>
<keyword evidence="6" id="KW-0391">Immunity</keyword>
<dbReference type="InterPro" id="IPR018073">
    <property type="entry name" value="Prot_inh_cystat_CS"/>
</dbReference>
<sequence length="100" mass="10998">MAMMCGGTGAVQDATPEVQKMCDEVKKSAEQKAGREFSVFRAKKFTSQVVAGTNYFVKVHVGGEEDVHLRLYKPLPHAGDKLELHGIQTAKTCHDPIGYF</sequence>
<dbReference type="SMART" id="SM00043">
    <property type="entry name" value="CY"/>
    <property type="match status" value="1"/>
</dbReference>
<dbReference type="InterPro" id="IPR046350">
    <property type="entry name" value="Cystatin_sf"/>
</dbReference>
<dbReference type="PRINTS" id="PR00295">
    <property type="entry name" value="STEFINA"/>
</dbReference>
<organism evidence="10 11">
    <name type="scientific">Scleropages formosus</name>
    <name type="common">Asian bonytongue</name>
    <name type="synonym">Osteoglossum formosum</name>
    <dbReference type="NCBI Taxonomy" id="113540"/>
    <lineage>
        <taxon>Eukaryota</taxon>
        <taxon>Metazoa</taxon>
        <taxon>Chordata</taxon>
        <taxon>Craniata</taxon>
        <taxon>Vertebrata</taxon>
        <taxon>Euteleostomi</taxon>
        <taxon>Actinopterygii</taxon>
        <taxon>Neopterygii</taxon>
        <taxon>Teleostei</taxon>
        <taxon>Osteoglossocephala</taxon>
        <taxon>Osteoglossomorpha</taxon>
        <taxon>Osteoglossiformes</taxon>
        <taxon>Osteoglossidae</taxon>
        <taxon>Scleropages</taxon>
    </lineage>
</organism>
<evidence type="ECO:0000313" key="10">
    <source>
        <dbReference type="Ensembl" id="ENSSFOP00015021229.2"/>
    </source>
</evidence>
<feature type="domain" description="Cystatin" evidence="9">
    <location>
        <begin position="3"/>
        <end position="94"/>
    </location>
</feature>
<dbReference type="GO" id="GO:0002376">
    <property type="term" value="P:immune system process"/>
    <property type="evidence" value="ECO:0007669"/>
    <property type="project" value="UniProtKB-KW"/>
</dbReference>
<dbReference type="InterPro" id="IPR001713">
    <property type="entry name" value="Prot_inh_stefin"/>
</dbReference>
<evidence type="ECO:0000313" key="11">
    <source>
        <dbReference type="Proteomes" id="UP000694397"/>
    </source>
</evidence>